<evidence type="ECO:0008006" key="2">
    <source>
        <dbReference type="Google" id="ProtNLM"/>
    </source>
</evidence>
<name>A0A6J5KNC1_9CAUD</name>
<reference evidence="1" key="1">
    <citation type="submission" date="2020-04" db="EMBL/GenBank/DDBJ databases">
        <authorList>
            <person name="Chiriac C."/>
            <person name="Salcher M."/>
            <person name="Ghai R."/>
            <person name="Kavagutti S V."/>
        </authorList>
    </citation>
    <scope>NUCLEOTIDE SEQUENCE</scope>
</reference>
<dbReference type="EMBL" id="LR796167">
    <property type="protein sequence ID" value="CAB4122337.1"/>
    <property type="molecule type" value="Genomic_DNA"/>
</dbReference>
<protein>
    <recommendedName>
        <fullName evidence="2">GIY-YIG domain-containing protein</fullName>
    </recommendedName>
</protein>
<evidence type="ECO:0000313" key="1">
    <source>
        <dbReference type="EMBL" id="CAB4122337.1"/>
    </source>
</evidence>
<sequence length="130" mass="15037">MKKVTDAIQKVKNVWPFNTRIDFVDFLDRAHINKSATGIYIITEGDDILYVGKGHISGRHEKHLKKIRGQSTVEPKGWVWLRTVRQSRPENWKMIMVFTESRSVESLLEGALIHELQPLVNDEIFGKPVK</sequence>
<accession>A0A6J5KNC1</accession>
<proteinExistence type="predicted"/>
<organism evidence="1">
    <name type="scientific">uncultured Caudovirales phage</name>
    <dbReference type="NCBI Taxonomy" id="2100421"/>
    <lineage>
        <taxon>Viruses</taxon>
        <taxon>Duplodnaviria</taxon>
        <taxon>Heunggongvirae</taxon>
        <taxon>Uroviricota</taxon>
        <taxon>Caudoviricetes</taxon>
        <taxon>Peduoviridae</taxon>
        <taxon>Maltschvirus</taxon>
        <taxon>Maltschvirus maltsch</taxon>
    </lineage>
</organism>
<gene>
    <name evidence="1" type="ORF">UFOVP29_7</name>
</gene>